<feature type="non-terminal residue" evidence="2">
    <location>
        <position position="73"/>
    </location>
</feature>
<feature type="region of interest" description="Disordered" evidence="1">
    <location>
        <begin position="30"/>
        <end position="73"/>
    </location>
</feature>
<comment type="caution">
    <text evidence="2">The sequence shown here is derived from an EMBL/GenBank/DDBJ whole genome shotgun (WGS) entry which is preliminary data.</text>
</comment>
<accession>A0AAD8EP85</accession>
<evidence type="ECO:0000256" key="1">
    <source>
        <dbReference type="SAM" id="MobiDB-lite"/>
    </source>
</evidence>
<dbReference type="EMBL" id="JASPKZ010001957">
    <property type="protein sequence ID" value="KAJ9596832.1"/>
    <property type="molecule type" value="Genomic_DNA"/>
</dbReference>
<proteinExistence type="predicted"/>
<dbReference type="AlphaFoldDB" id="A0AAD8EP85"/>
<dbReference type="Proteomes" id="UP001233999">
    <property type="component" value="Unassembled WGS sequence"/>
</dbReference>
<feature type="non-terminal residue" evidence="2">
    <location>
        <position position="1"/>
    </location>
</feature>
<keyword evidence="3" id="KW-1185">Reference proteome</keyword>
<gene>
    <name evidence="2" type="ORF">L9F63_012088</name>
</gene>
<organism evidence="2 3">
    <name type="scientific">Diploptera punctata</name>
    <name type="common">Pacific beetle cockroach</name>
    <dbReference type="NCBI Taxonomy" id="6984"/>
    <lineage>
        <taxon>Eukaryota</taxon>
        <taxon>Metazoa</taxon>
        <taxon>Ecdysozoa</taxon>
        <taxon>Arthropoda</taxon>
        <taxon>Hexapoda</taxon>
        <taxon>Insecta</taxon>
        <taxon>Pterygota</taxon>
        <taxon>Neoptera</taxon>
        <taxon>Polyneoptera</taxon>
        <taxon>Dictyoptera</taxon>
        <taxon>Blattodea</taxon>
        <taxon>Blaberoidea</taxon>
        <taxon>Blaberidae</taxon>
        <taxon>Diplopterinae</taxon>
        <taxon>Diploptera</taxon>
    </lineage>
</organism>
<name>A0AAD8EP85_DIPPU</name>
<reference evidence="2" key="2">
    <citation type="submission" date="2023-05" db="EMBL/GenBank/DDBJ databases">
        <authorList>
            <person name="Fouks B."/>
        </authorList>
    </citation>
    <scope>NUCLEOTIDE SEQUENCE</scope>
    <source>
        <strain evidence="2">Stay&amp;Tobe</strain>
        <tissue evidence="2">Testes</tissue>
    </source>
</reference>
<evidence type="ECO:0000313" key="3">
    <source>
        <dbReference type="Proteomes" id="UP001233999"/>
    </source>
</evidence>
<sequence>ASPYSMGPASQGTPTPMIMGYNMNMNGGDYNSSMSGSQPPYTDSSMGYDPMHQASRLLIKDEPVTGPQSLLYK</sequence>
<protein>
    <submittedName>
        <fullName evidence="2">Uncharacterized protein</fullName>
    </submittedName>
</protein>
<reference evidence="2" key="1">
    <citation type="journal article" date="2023" name="IScience">
        <title>Live-bearing cockroach genome reveals convergent evolutionary mechanisms linked to viviparity in insects and beyond.</title>
        <authorList>
            <person name="Fouks B."/>
            <person name="Harrison M.C."/>
            <person name="Mikhailova A.A."/>
            <person name="Marchal E."/>
            <person name="English S."/>
            <person name="Carruthers M."/>
            <person name="Jennings E.C."/>
            <person name="Chiamaka E.L."/>
            <person name="Frigard R.A."/>
            <person name="Pippel M."/>
            <person name="Attardo G.M."/>
            <person name="Benoit J.B."/>
            <person name="Bornberg-Bauer E."/>
            <person name="Tobe S.S."/>
        </authorList>
    </citation>
    <scope>NUCLEOTIDE SEQUENCE</scope>
    <source>
        <strain evidence="2">Stay&amp;Tobe</strain>
    </source>
</reference>
<evidence type="ECO:0000313" key="2">
    <source>
        <dbReference type="EMBL" id="KAJ9596832.1"/>
    </source>
</evidence>